<dbReference type="Proteomes" id="UP001596105">
    <property type="component" value="Unassembled WGS sequence"/>
</dbReference>
<evidence type="ECO:0000256" key="1">
    <source>
        <dbReference type="SAM" id="MobiDB-lite"/>
    </source>
</evidence>
<dbReference type="EMBL" id="JBHSMH010000040">
    <property type="protein sequence ID" value="MFC5469594.1"/>
    <property type="molecule type" value="Genomic_DNA"/>
</dbReference>
<keyword evidence="3" id="KW-1185">Reference proteome</keyword>
<accession>A0ABW0LUW7</accession>
<feature type="compositionally biased region" description="Low complexity" evidence="1">
    <location>
        <begin position="54"/>
        <end position="70"/>
    </location>
</feature>
<sequence>MNRLPNSADGSYSFQVDIKIEAPNQAAALVQLIAALNGTGLDYKIGGQNDKPKTATTAKASAPAKASAAKPPAPPQPTQLELRILHFIESKQLIRLRVNKGRGIKMNIPCRVLNFDSNTSLITVYHVDEKQVYTVGLTEIDDFED</sequence>
<proteinExistence type="predicted"/>
<evidence type="ECO:0000313" key="3">
    <source>
        <dbReference type="Proteomes" id="UP001596105"/>
    </source>
</evidence>
<gene>
    <name evidence="2" type="ORF">ACFPPD_12745</name>
</gene>
<feature type="region of interest" description="Disordered" evidence="1">
    <location>
        <begin position="47"/>
        <end position="76"/>
    </location>
</feature>
<organism evidence="2 3">
    <name type="scientific">Cohnella suwonensis</name>
    <dbReference type="NCBI Taxonomy" id="696072"/>
    <lineage>
        <taxon>Bacteria</taxon>
        <taxon>Bacillati</taxon>
        <taxon>Bacillota</taxon>
        <taxon>Bacilli</taxon>
        <taxon>Bacillales</taxon>
        <taxon>Paenibacillaceae</taxon>
        <taxon>Cohnella</taxon>
    </lineage>
</organism>
<name>A0ABW0LUW7_9BACL</name>
<evidence type="ECO:0000313" key="2">
    <source>
        <dbReference type="EMBL" id="MFC5469594.1"/>
    </source>
</evidence>
<comment type="caution">
    <text evidence="2">The sequence shown here is derived from an EMBL/GenBank/DDBJ whole genome shotgun (WGS) entry which is preliminary data.</text>
</comment>
<protein>
    <submittedName>
        <fullName evidence="2">Uncharacterized protein</fullName>
    </submittedName>
</protein>
<dbReference type="RefSeq" id="WP_209751183.1">
    <property type="nucleotide sequence ID" value="NZ_JBHSMH010000040.1"/>
</dbReference>
<reference evidence="3" key="1">
    <citation type="journal article" date="2019" name="Int. J. Syst. Evol. Microbiol.">
        <title>The Global Catalogue of Microorganisms (GCM) 10K type strain sequencing project: providing services to taxonomists for standard genome sequencing and annotation.</title>
        <authorList>
            <consortium name="The Broad Institute Genomics Platform"/>
            <consortium name="The Broad Institute Genome Sequencing Center for Infectious Disease"/>
            <person name="Wu L."/>
            <person name="Ma J."/>
        </authorList>
    </citation>
    <scope>NUCLEOTIDE SEQUENCE [LARGE SCALE GENOMIC DNA]</scope>
    <source>
        <strain evidence="3">CCUG 57113</strain>
    </source>
</reference>